<dbReference type="InParanoid" id="C5KPA8"/>
<dbReference type="GeneID" id="9043147"/>
<reference evidence="2 3" key="1">
    <citation type="submission" date="2008-07" db="EMBL/GenBank/DDBJ databases">
        <authorList>
            <person name="El-Sayed N."/>
            <person name="Caler E."/>
            <person name="Inman J."/>
            <person name="Amedeo P."/>
            <person name="Hass B."/>
            <person name="Wortman J."/>
        </authorList>
    </citation>
    <scope>NUCLEOTIDE SEQUENCE [LARGE SCALE GENOMIC DNA]</scope>
    <source>
        <strain evidence="3">ATCC 50983 / TXsc</strain>
    </source>
</reference>
<dbReference type="AlphaFoldDB" id="C5KPA8"/>
<dbReference type="Proteomes" id="UP000007800">
    <property type="component" value="Unassembled WGS sequence"/>
</dbReference>
<dbReference type="InterPro" id="IPR001878">
    <property type="entry name" value="Znf_CCHC"/>
</dbReference>
<dbReference type="SMART" id="SM00343">
    <property type="entry name" value="ZnF_C2HC"/>
    <property type="match status" value="2"/>
</dbReference>
<evidence type="ECO:0000313" key="3">
    <source>
        <dbReference type="Proteomes" id="UP000007800"/>
    </source>
</evidence>
<feature type="domain" description="CCHC-type" evidence="1">
    <location>
        <begin position="41"/>
        <end position="57"/>
    </location>
</feature>
<accession>C5KPA8</accession>
<keyword evidence="3" id="KW-1185">Reference proteome</keyword>
<dbReference type="GO" id="GO:0003676">
    <property type="term" value="F:nucleic acid binding"/>
    <property type="evidence" value="ECO:0007669"/>
    <property type="project" value="InterPro"/>
</dbReference>
<name>C5KPA8_PERM5</name>
<gene>
    <name evidence="2" type="ORF">Pmar_PMAR011030</name>
</gene>
<feature type="domain" description="CCHC-type" evidence="1">
    <location>
        <begin position="87"/>
        <end position="103"/>
    </location>
</feature>
<organism evidence="3">
    <name type="scientific">Perkinsus marinus (strain ATCC 50983 / TXsc)</name>
    <dbReference type="NCBI Taxonomy" id="423536"/>
    <lineage>
        <taxon>Eukaryota</taxon>
        <taxon>Sar</taxon>
        <taxon>Alveolata</taxon>
        <taxon>Perkinsozoa</taxon>
        <taxon>Perkinsea</taxon>
        <taxon>Perkinsida</taxon>
        <taxon>Perkinsidae</taxon>
        <taxon>Perkinsus</taxon>
    </lineage>
</organism>
<dbReference type="OMA" id="SQIITIC"/>
<dbReference type="OrthoDB" id="492601at2759"/>
<protein>
    <recommendedName>
        <fullName evidence="1">CCHC-type domain-containing protein</fullName>
    </recommendedName>
</protein>
<evidence type="ECO:0000259" key="1">
    <source>
        <dbReference type="SMART" id="SM00343"/>
    </source>
</evidence>
<sequence>MVPGQSRSQGSGKGGLKKVDHSQIISICALATKELGIPPDNCLRCGLPSHQANSCRHTQIFKQKERCDRCGRLRTGGEHKCQSKSFKCGRCKRNGHLSGVCRKVINNDSMTSTTQANMSTVATEISDGSELKIIHSSVACASSRTALHDIVGSLPADPVVNLVAGHDAPKTYCPIQGLVDS</sequence>
<proteinExistence type="predicted"/>
<dbReference type="GO" id="GO:0008270">
    <property type="term" value="F:zinc ion binding"/>
    <property type="evidence" value="ECO:0007669"/>
    <property type="project" value="InterPro"/>
</dbReference>
<evidence type="ECO:0000313" key="2">
    <source>
        <dbReference type="EMBL" id="EER13685.1"/>
    </source>
</evidence>
<dbReference type="EMBL" id="GG674987">
    <property type="protein sequence ID" value="EER13685.1"/>
    <property type="molecule type" value="Genomic_DNA"/>
</dbReference>
<feature type="non-terminal residue" evidence="2">
    <location>
        <position position="181"/>
    </location>
</feature>
<dbReference type="RefSeq" id="XP_002781890.1">
    <property type="nucleotide sequence ID" value="XM_002781844.1"/>
</dbReference>